<organism evidence="1 2">
    <name type="scientific">Geomonas diazotrophica</name>
    <dbReference type="NCBI Taxonomy" id="2843197"/>
    <lineage>
        <taxon>Bacteria</taxon>
        <taxon>Pseudomonadati</taxon>
        <taxon>Thermodesulfobacteriota</taxon>
        <taxon>Desulfuromonadia</taxon>
        <taxon>Geobacterales</taxon>
        <taxon>Geobacteraceae</taxon>
        <taxon>Geomonas</taxon>
    </lineage>
</organism>
<reference evidence="1 2" key="1">
    <citation type="submission" date="2021-06" db="EMBL/GenBank/DDBJ databases">
        <title>Gemonas diversity in paddy soil.</title>
        <authorList>
            <person name="Liu G."/>
        </authorList>
    </citation>
    <scope>NUCLEOTIDE SEQUENCE [LARGE SCALE GENOMIC DNA]</scope>
    <source>
        <strain evidence="1 2">RG29</strain>
    </source>
</reference>
<name>A0ABX8JI77_9BACT</name>
<dbReference type="EMBL" id="CP076724">
    <property type="protein sequence ID" value="QWV97453.1"/>
    <property type="molecule type" value="Genomic_DNA"/>
</dbReference>
<evidence type="ECO:0000313" key="1">
    <source>
        <dbReference type="EMBL" id="QWV97453.1"/>
    </source>
</evidence>
<keyword evidence="2" id="KW-1185">Reference proteome</keyword>
<protein>
    <submittedName>
        <fullName evidence="1">Uncharacterized protein</fullName>
    </submittedName>
</protein>
<accession>A0ABX8JI77</accession>
<evidence type="ECO:0000313" key="2">
    <source>
        <dbReference type="Proteomes" id="UP000683493"/>
    </source>
</evidence>
<gene>
    <name evidence="1" type="ORF">KP005_19295</name>
</gene>
<proteinExistence type="predicted"/>
<sequence>MKIECPFCGSSDISSDEQEKRLALPLHKPVPYKITVHRCNNCEEVGDFTGENDRIIAKVKEAVTKDSVLQLLHELSERGIKMTIIERSLGLPPKTINRWKTGESSAAAIALLRIVRTLPWVLEVAAEKYRPEIIREKIFEAAARVLKGEADKHYTGCKIETLQTDKSHVIQVELHVKEPMPETSYIKHGATAYAYR</sequence>
<dbReference type="Proteomes" id="UP000683493">
    <property type="component" value="Chromosome"/>
</dbReference>